<keyword evidence="2" id="KW-1185">Reference proteome</keyword>
<dbReference type="InterPro" id="IPR046732">
    <property type="entry name" value="DUF6624"/>
</dbReference>
<protein>
    <submittedName>
        <fullName evidence="1">Uncharacterized protein</fullName>
    </submittedName>
</protein>
<evidence type="ECO:0000313" key="1">
    <source>
        <dbReference type="EMBL" id="GGE44825.1"/>
    </source>
</evidence>
<reference evidence="2" key="1">
    <citation type="journal article" date="2019" name="Int. J. Syst. Evol. Microbiol.">
        <title>The Global Catalogue of Microorganisms (GCM) 10K type strain sequencing project: providing services to taxonomists for standard genome sequencing and annotation.</title>
        <authorList>
            <consortium name="The Broad Institute Genomics Platform"/>
            <consortium name="The Broad Institute Genome Sequencing Center for Infectious Disease"/>
            <person name="Wu L."/>
            <person name="Ma J."/>
        </authorList>
    </citation>
    <scope>NUCLEOTIDE SEQUENCE [LARGE SCALE GENOMIC DNA]</scope>
    <source>
        <strain evidence="2">CGMCC 1.15644</strain>
    </source>
</reference>
<dbReference type="Pfam" id="PF20329">
    <property type="entry name" value="DUF6624"/>
    <property type="match status" value="1"/>
</dbReference>
<sequence>MIREADQGIRSRIIKEMATKDPEAMKKIALEMKASDKQNQLLIGSLLDQCGWPKGLDEIENNTIFLVIDHADTAFIAKYFPILKLQSNKGIVAKRDLATLQDRMQLRSGKKQSYGTQTLKTGNMVTIWPIDDVQNLDQRRKEMGLLPMNEYINLLKKTYQSEVIWDKDLSIEAAQEKMRKKN</sequence>
<accession>A0ABQ1SLQ4</accession>
<organism evidence="1 2">
    <name type="scientific">Pedobacter psychrotolerans</name>
    <dbReference type="NCBI Taxonomy" id="1843235"/>
    <lineage>
        <taxon>Bacteria</taxon>
        <taxon>Pseudomonadati</taxon>
        <taxon>Bacteroidota</taxon>
        <taxon>Sphingobacteriia</taxon>
        <taxon>Sphingobacteriales</taxon>
        <taxon>Sphingobacteriaceae</taxon>
        <taxon>Pedobacter</taxon>
    </lineage>
</organism>
<gene>
    <name evidence="1" type="ORF">GCM10011413_08700</name>
</gene>
<name>A0ABQ1SLQ4_9SPHI</name>
<dbReference type="Proteomes" id="UP000622648">
    <property type="component" value="Unassembled WGS sequence"/>
</dbReference>
<comment type="caution">
    <text evidence="1">The sequence shown here is derived from an EMBL/GenBank/DDBJ whole genome shotgun (WGS) entry which is preliminary data.</text>
</comment>
<evidence type="ECO:0000313" key="2">
    <source>
        <dbReference type="Proteomes" id="UP000622648"/>
    </source>
</evidence>
<dbReference type="EMBL" id="BMJO01000001">
    <property type="protein sequence ID" value="GGE44825.1"/>
    <property type="molecule type" value="Genomic_DNA"/>
</dbReference>
<proteinExistence type="predicted"/>